<proteinExistence type="predicted"/>
<comment type="caution">
    <text evidence="3">The sequence shown here is derived from an EMBL/GenBank/DDBJ whole genome shotgun (WGS) entry which is preliminary data.</text>
</comment>
<evidence type="ECO:0000313" key="4">
    <source>
        <dbReference type="Proteomes" id="UP001215598"/>
    </source>
</evidence>
<organism evidence="3 4">
    <name type="scientific">Mycena metata</name>
    <dbReference type="NCBI Taxonomy" id="1033252"/>
    <lineage>
        <taxon>Eukaryota</taxon>
        <taxon>Fungi</taxon>
        <taxon>Dikarya</taxon>
        <taxon>Basidiomycota</taxon>
        <taxon>Agaricomycotina</taxon>
        <taxon>Agaricomycetes</taxon>
        <taxon>Agaricomycetidae</taxon>
        <taxon>Agaricales</taxon>
        <taxon>Marasmiineae</taxon>
        <taxon>Mycenaceae</taxon>
        <taxon>Mycena</taxon>
    </lineage>
</organism>
<feature type="compositionally biased region" description="Basic and acidic residues" evidence="1">
    <location>
        <begin position="362"/>
        <end position="371"/>
    </location>
</feature>
<dbReference type="PROSITE" id="PS00028">
    <property type="entry name" value="ZINC_FINGER_C2H2_1"/>
    <property type="match status" value="1"/>
</dbReference>
<reference evidence="3" key="1">
    <citation type="submission" date="2023-03" db="EMBL/GenBank/DDBJ databases">
        <title>Massive genome expansion in bonnet fungi (Mycena s.s.) driven by repeated elements and novel gene families across ecological guilds.</title>
        <authorList>
            <consortium name="Lawrence Berkeley National Laboratory"/>
            <person name="Harder C.B."/>
            <person name="Miyauchi S."/>
            <person name="Viragh M."/>
            <person name="Kuo A."/>
            <person name="Thoen E."/>
            <person name="Andreopoulos B."/>
            <person name="Lu D."/>
            <person name="Skrede I."/>
            <person name="Drula E."/>
            <person name="Henrissat B."/>
            <person name="Morin E."/>
            <person name="Kohler A."/>
            <person name="Barry K."/>
            <person name="LaButti K."/>
            <person name="Morin E."/>
            <person name="Salamov A."/>
            <person name="Lipzen A."/>
            <person name="Mereny Z."/>
            <person name="Hegedus B."/>
            <person name="Baldrian P."/>
            <person name="Stursova M."/>
            <person name="Weitz H."/>
            <person name="Taylor A."/>
            <person name="Grigoriev I.V."/>
            <person name="Nagy L.G."/>
            <person name="Martin F."/>
            <person name="Kauserud H."/>
        </authorList>
    </citation>
    <scope>NUCLEOTIDE SEQUENCE</scope>
    <source>
        <strain evidence="3">CBHHK182m</strain>
    </source>
</reference>
<feature type="compositionally biased region" description="Basic residues" evidence="1">
    <location>
        <begin position="171"/>
        <end position="181"/>
    </location>
</feature>
<sequence length="393" mass="43553">MMATRRDSAFGRAWRPDSVRQKPSSASQRLCVDPSRDLHRGCLAPALTQTELPSTEFRGRRNAVIVDVLHELATTIIHSAALFNYLSSSPATVHAPRPSSLRSDIVESLENIVQPPAETQLPDDLHIPGPEVDDRRDVVVDNGSGQSHQIIHVDAPPFRPPSRETGGPVRRVGKSKRKARRKAACKYPGCHQILSRKADLPRHWEIKHEPDSPLKNFRETGRARKWCAGCLIILSRTDSRKYLPKTRRNIASGARVATGPFQAPINGVGMKEPVASFQTPNFSSNSAHPHDQPTLCLASPVLRARRDSELSRGECPKRQRLDSFVAANSKNLAIPAAIIMLQESLMKDIQRGPFEPWVSTPRVKEVEEHKTIPPRSQGTVEREAAKGSAEWGS</sequence>
<evidence type="ECO:0000313" key="3">
    <source>
        <dbReference type="EMBL" id="KAJ7767126.1"/>
    </source>
</evidence>
<feature type="compositionally biased region" description="Basic and acidic residues" evidence="1">
    <location>
        <begin position="1"/>
        <end position="20"/>
    </location>
</feature>
<keyword evidence="4" id="KW-1185">Reference proteome</keyword>
<dbReference type="AlphaFoldDB" id="A0AAD7NN25"/>
<feature type="domain" description="C2H2-type" evidence="2">
    <location>
        <begin position="185"/>
        <end position="208"/>
    </location>
</feature>
<name>A0AAD7NN25_9AGAR</name>
<evidence type="ECO:0000256" key="1">
    <source>
        <dbReference type="SAM" id="MobiDB-lite"/>
    </source>
</evidence>
<protein>
    <recommendedName>
        <fullName evidence="2">C2H2-type domain-containing protein</fullName>
    </recommendedName>
</protein>
<dbReference type="Proteomes" id="UP001215598">
    <property type="component" value="Unassembled WGS sequence"/>
</dbReference>
<gene>
    <name evidence="3" type="ORF">B0H16DRAFT_1686757</name>
</gene>
<feature type="region of interest" description="Disordered" evidence="1">
    <location>
        <begin position="360"/>
        <end position="393"/>
    </location>
</feature>
<feature type="region of interest" description="Disordered" evidence="1">
    <location>
        <begin position="151"/>
        <end position="181"/>
    </location>
</feature>
<accession>A0AAD7NN25</accession>
<dbReference type="EMBL" id="JARKIB010000022">
    <property type="protein sequence ID" value="KAJ7767126.1"/>
    <property type="molecule type" value="Genomic_DNA"/>
</dbReference>
<dbReference type="InterPro" id="IPR013087">
    <property type="entry name" value="Znf_C2H2_type"/>
</dbReference>
<feature type="region of interest" description="Disordered" evidence="1">
    <location>
        <begin position="1"/>
        <end position="31"/>
    </location>
</feature>
<evidence type="ECO:0000259" key="2">
    <source>
        <dbReference type="PROSITE" id="PS00028"/>
    </source>
</evidence>